<evidence type="ECO:0000313" key="4">
    <source>
        <dbReference type="Proteomes" id="UP001054889"/>
    </source>
</evidence>
<proteinExistence type="predicted"/>
<gene>
    <name evidence="3" type="primary">gb12530</name>
    <name evidence="3" type="ORF">PR202_gb12530</name>
</gene>
<dbReference type="Gene3D" id="1.20.1280.50">
    <property type="match status" value="1"/>
</dbReference>
<feature type="domain" description="F-box" evidence="2">
    <location>
        <begin position="8"/>
        <end position="55"/>
    </location>
</feature>
<dbReference type="Proteomes" id="UP001054889">
    <property type="component" value="Unassembled WGS sequence"/>
</dbReference>
<accession>A0AAV5EPS0</accession>
<evidence type="ECO:0000313" key="3">
    <source>
        <dbReference type="EMBL" id="GJN24768.1"/>
    </source>
</evidence>
<dbReference type="InterPro" id="IPR055290">
    <property type="entry name" value="At3g26010-like"/>
</dbReference>
<sequence length="231" mass="25455">MDLAKRTKPAVRGLPDDALVEILTRLPAKPLCQSKCVSRSWRDLIADRLRCRKSVPLVDPSFSFLKKRLGTKDILAMASCNGLILFGYILNSSVEDSCKIMCTVCNPVTEQCVSVPRSGWSPPVPIPWRDVWNEEIEVVDGEKRVFHYLIFEPAASEHFHFIQFYQDSSTEAVEEVHSYSWKNLSSSDAIRSSTARRCLSVSTAELGPGSVSSGGANLQQHGAPAAELGDG</sequence>
<dbReference type="InterPro" id="IPR001810">
    <property type="entry name" value="F-box_dom"/>
</dbReference>
<name>A0AAV5EPS0_ELECO</name>
<evidence type="ECO:0000256" key="1">
    <source>
        <dbReference type="SAM" id="MobiDB-lite"/>
    </source>
</evidence>
<dbReference type="PROSITE" id="PS50181">
    <property type="entry name" value="FBOX"/>
    <property type="match status" value="1"/>
</dbReference>
<organism evidence="3 4">
    <name type="scientific">Eleusine coracana subsp. coracana</name>
    <dbReference type="NCBI Taxonomy" id="191504"/>
    <lineage>
        <taxon>Eukaryota</taxon>
        <taxon>Viridiplantae</taxon>
        <taxon>Streptophyta</taxon>
        <taxon>Embryophyta</taxon>
        <taxon>Tracheophyta</taxon>
        <taxon>Spermatophyta</taxon>
        <taxon>Magnoliopsida</taxon>
        <taxon>Liliopsida</taxon>
        <taxon>Poales</taxon>
        <taxon>Poaceae</taxon>
        <taxon>PACMAD clade</taxon>
        <taxon>Chloridoideae</taxon>
        <taxon>Cynodonteae</taxon>
        <taxon>Eleusininae</taxon>
        <taxon>Eleusine</taxon>
    </lineage>
</organism>
<dbReference type="AlphaFoldDB" id="A0AAV5EPS0"/>
<reference evidence="3" key="2">
    <citation type="submission" date="2021-12" db="EMBL/GenBank/DDBJ databases">
        <title>Resequencing data analysis of finger millet.</title>
        <authorList>
            <person name="Hatakeyama M."/>
            <person name="Aluri S."/>
            <person name="Balachadran M.T."/>
            <person name="Sivarajan S.R."/>
            <person name="Poveda L."/>
            <person name="Shimizu-Inatsugi R."/>
            <person name="Schlapbach R."/>
            <person name="Sreeman S.M."/>
            <person name="Shimizu K.K."/>
        </authorList>
    </citation>
    <scope>NUCLEOTIDE SEQUENCE</scope>
</reference>
<dbReference type="SUPFAM" id="SSF81383">
    <property type="entry name" value="F-box domain"/>
    <property type="match status" value="1"/>
</dbReference>
<keyword evidence="4" id="KW-1185">Reference proteome</keyword>
<comment type="caution">
    <text evidence="3">The sequence shown here is derived from an EMBL/GenBank/DDBJ whole genome shotgun (WGS) entry which is preliminary data.</text>
</comment>
<dbReference type="SMART" id="SM00256">
    <property type="entry name" value="FBOX"/>
    <property type="match status" value="1"/>
</dbReference>
<dbReference type="PANTHER" id="PTHR35546:SF106">
    <property type="entry name" value="DUF1618 DOMAIN-CONTAINING PROTEIN"/>
    <property type="match status" value="1"/>
</dbReference>
<reference evidence="3" key="1">
    <citation type="journal article" date="2018" name="DNA Res.">
        <title>Multiple hybrid de novo genome assembly of finger millet, an orphan allotetraploid crop.</title>
        <authorList>
            <person name="Hatakeyama M."/>
            <person name="Aluri S."/>
            <person name="Balachadran M.T."/>
            <person name="Sivarajan S.R."/>
            <person name="Patrignani A."/>
            <person name="Gruter S."/>
            <person name="Poveda L."/>
            <person name="Shimizu-Inatsugi R."/>
            <person name="Baeten J."/>
            <person name="Francoijs K.J."/>
            <person name="Nataraja K.N."/>
            <person name="Reddy Y.A.N."/>
            <person name="Phadnis S."/>
            <person name="Ravikumar R.L."/>
            <person name="Schlapbach R."/>
            <person name="Sreeman S.M."/>
            <person name="Shimizu K.K."/>
        </authorList>
    </citation>
    <scope>NUCLEOTIDE SEQUENCE</scope>
</reference>
<dbReference type="EMBL" id="BQKI01000077">
    <property type="protein sequence ID" value="GJN24768.1"/>
    <property type="molecule type" value="Genomic_DNA"/>
</dbReference>
<feature type="region of interest" description="Disordered" evidence="1">
    <location>
        <begin position="208"/>
        <end position="231"/>
    </location>
</feature>
<dbReference type="Pfam" id="PF00646">
    <property type="entry name" value="F-box"/>
    <property type="match status" value="1"/>
</dbReference>
<dbReference type="PANTHER" id="PTHR35546">
    <property type="entry name" value="F-BOX PROTEIN INTERACTION DOMAIN PROTEIN-RELATED"/>
    <property type="match status" value="1"/>
</dbReference>
<dbReference type="InterPro" id="IPR036047">
    <property type="entry name" value="F-box-like_dom_sf"/>
</dbReference>
<feature type="compositionally biased region" description="Polar residues" evidence="1">
    <location>
        <begin position="210"/>
        <end position="220"/>
    </location>
</feature>
<protein>
    <recommendedName>
        <fullName evidence="2">F-box domain-containing protein</fullName>
    </recommendedName>
</protein>
<evidence type="ECO:0000259" key="2">
    <source>
        <dbReference type="PROSITE" id="PS50181"/>
    </source>
</evidence>